<sequence length="142" mass="16142">MKPILYIFSACLFAAILFSCEKNEVDSSSNVNAETIIHQELYEELDKDVPLKEVKIIGDELHVTINDGGCSGARWKVKLVGGSLAYSNPPQRFAKIEFVNDEECEAWITRTFVFDLKPLRVKGSRKVNIKLEGWPKQLLYAY</sequence>
<organism evidence="1">
    <name type="scientific">bioreactor metagenome</name>
    <dbReference type="NCBI Taxonomy" id="1076179"/>
    <lineage>
        <taxon>unclassified sequences</taxon>
        <taxon>metagenomes</taxon>
        <taxon>ecological metagenomes</taxon>
    </lineage>
</organism>
<proteinExistence type="predicted"/>
<comment type="caution">
    <text evidence="1">The sequence shown here is derived from an EMBL/GenBank/DDBJ whole genome shotgun (WGS) entry which is preliminary data.</text>
</comment>
<evidence type="ECO:0000313" key="1">
    <source>
        <dbReference type="EMBL" id="MPN15841.1"/>
    </source>
</evidence>
<protein>
    <recommendedName>
        <fullName evidence="2">Lipoprotein</fullName>
    </recommendedName>
</protein>
<dbReference type="EMBL" id="VSSQ01062703">
    <property type="protein sequence ID" value="MPN15841.1"/>
    <property type="molecule type" value="Genomic_DNA"/>
</dbReference>
<dbReference type="PROSITE" id="PS51257">
    <property type="entry name" value="PROKAR_LIPOPROTEIN"/>
    <property type="match status" value="1"/>
</dbReference>
<accession>A0A645FN54</accession>
<evidence type="ECO:0008006" key="2">
    <source>
        <dbReference type="Google" id="ProtNLM"/>
    </source>
</evidence>
<dbReference type="AlphaFoldDB" id="A0A645FN54"/>
<reference evidence="1" key="1">
    <citation type="submission" date="2019-08" db="EMBL/GenBank/DDBJ databases">
        <authorList>
            <person name="Kucharzyk K."/>
            <person name="Murdoch R.W."/>
            <person name="Higgins S."/>
            <person name="Loffler F."/>
        </authorList>
    </citation>
    <scope>NUCLEOTIDE SEQUENCE</scope>
</reference>
<gene>
    <name evidence="1" type="ORF">SDC9_163177</name>
</gene>
<name>A0A645FN54_9ZZZZ</name>